<evidence type="ECO:0000313" key="3">
    <source>
        <dbReference type="Proteomes" id="UP000037267"/>
    </source>
</evidence>
<keyword evidence="1" id="KW-1133">Transmembrane helix</keyword>
<feature type="transmembrane region" description="Helical" evidence="1">
    <location>
        <begin position="6"/>
        <end position="25"/>
    </location>
</feature>
<keyword evidence="1" id="KW-0472">Membrane</keyword>
<accession>A0A0L0WBQ7</accession>
<proteinExistence type="predicted"/>
<dbReference type="RefSeq" id="WP_157857708.1">
    <property type="nucleotide sequence ID" value="NZ_LGSS01000005.1"/>
</dbReference>
<name>A0A0L0WBQ7_GOTPU</name>
<evidence type="ECO:0000256" key="1">
    <source>
        <dbReference type="SAM" id="Phobius"/>
    </source>
</evidence>
<keyword evidence="3" id="KW-1185">Reference proteome</keyword>
<gene>
    <name evidence="2" type="ORF">CLPU_5c02230</name>
</gene>
<dbReference type="Proteomes" id="UP000037267">
    <property type="component" value="Unassembled WGS sequence"/>
</dbReference>
<dbReference type="STRING" id="1503.CLPU_5c02230"/>
<sequence length="58" mass="6475">MSIVTNGIYMLICMLIGYGLGRRIGIKEGEKKGLLIAPLELRKDMLTTGKCPICDRYN</sequence>
<reference evidence="3" key="1">
    <citation type="submission" date="2015-07" db="EMBL/GenBank/DDBJ databases">
        <title>Draft genome sequence of the purine-degrading Gottschalkia purinilyticum DSM 1384 (formerly Clostridium purinilyticum).</title>
        <authorList>
            <person name="Poehlein A."/>
            <person name="Schiel-Bengelsdorf B."/>
            <person name="Bengelsdorf F.R."/>
            <person name="Daniel R."/>
            <person name="Duerre P."/>
        </authorList>
    </citation>
    <scope>NUCLEOTIDE SEQUENCE [LARGE SCALE GENOMIC DNA]</scope>
    <source>
        <strain evidence="3">DSM 1384</strain>
    </source>
</reference>
<protein>
    <submittedName>
        <fullName evidence="2">Uncharacterized protein</fullName>
    </submittedName>
</protein>
<dbReference type="EMBL" id="LGSS01000005">
    <property type="protein sequence ID" value="KNF08916.1"/>
    <property type="molecule type" value="Genomic_DNA"/>
</dbReference>
<comment type="caution">
    <text evidence="2">The sequence shown here is derived from an EMBL/GenBank/DDBJ whole genome shotgun (WGS) entry which is preliminary data.</text>
</comment>
<keyword evidence="1" id="KW-0812">Transmembrane</keyword>
<organism evidence="2 3">
    <name type="scientific">Gottschalkia purinilytica</name>
    <name type="common">Clostridium purinilyticum</name>
    <dbReference type="NCBI Taxonomy" id="1503"/>
    <lineage>
        <taxon>Bacteria</taxon>
        <taxon>Bacillati</taxon>
        <taxon>Bacillota</taxon>
        <taxon>Tissierellia</taxon>
        <taxon>Tissierellales</taxon>
        <taxon>Gottschalkiaceae</taxon>
        <taxon>Gottschalkia</taxon>
    </lineage>
</organism>
<evidence type="ECO:0000313" key="2">
    <source>
        <dbReference type="EMBL" id="KNF08916.1"/>
    </source>
</evidence>
<dbReference type="AlphaFoldDB" id="A0A0L0WBQ7"/>